<accession>X0KWP0</accession>
<name>X0KWP0_FUSOX</name>
<feature type="compositionally biased region" description="Polar residues" evidence="1">
    <location>
        <begin position="115"/>
        <end position="135"/>
    </location>
</feature>
<reference evidence="2" key="1">
    <citation type="submission" date="2011-11" db="EMBL/GenBank/DDBJ databases">
        <title>The Genome Sequence of Fusarium oxysporum Cotton.</title>
        <authorList>
            <consortium name="The Broad Institute Genome Sequencing Platform"/>
            <person name="Ma L.-J."/>
            <person name="Gale L.R."/>
            <person name="Schwartz D.C."/>
            <person name="Zhou S."/>
            <person name="Corby-Kistler H."/>
            <person name="Young S.K."/>
            <person name="Zeng Q."/>
            <person name="Gargeya S."/>
            <person name="Fitzgerald M."/>
            <person name="Haas B."/>
            <person name="Abouelleil A."/>
            <person name="Alvarado L."/>
            <person name="Arachchi H.M."/>
            <person name="Berlin A."/>
            <person name="Brown A."/>
            <person name="Chapman S.B."/>
            <person name="Chen Z."/>
            <person name="Dunbar C."/>
            <person name="Freedman E."/>
            <person name="Gearin G."/>
            <person name="Goldberg J."/>
            <person name="Griggs A."/>
            <person name="Gujja S."/>
            <person name="Heiman D."/>
            <person name="Howarth C."/>
            <person name="Larson L."/>
            <person name="Lui A."/>
            <person name="MacDonald P.J.P."/>
            <person name="Montmayeur A."/>
            <person name="Murphy C."/>
            <person name="Neiman D."/>
            <person name="Pearson M."/>
            <person name="Priest M."/>
            <person name="Roberts A."/>
            <person name="Saif S."/>
            <person name="Shea T."/>
            <person name="Shenoy N."/>
            <person name="Sisk P."/>
            <person name="Stolte C."/>
            <person name="Sykes S."/>
            <person name="Wortman J."/>
            <person name="Nusbaum C."/>
            <person name="Birren B."/>
        </authorList>
    </citation>
    <scope>NUCLEOTIDE SEQUENCE [LARGE SCALE GENOMIC DNA]</scope>
    <source>
        <strain evidence="2">25433</strain>
    </source>
</reference>
<gene>
    <name evidence="2" type="ORF">FOTG_18343</name>
</gene>
<evidence type="ECO:0000313" key="2">
    <source>
        <dbReference type="EMBL" id="EXM13197.1"/>
    </source>
</evidence>
<organism evidence="2">
    <name type="scientific">Fusarium oxysporum f. sp. vasinfectum 25433</name>
    <dbReference type="NCBI Taxonomy" id="1089449"/>
    <lineage>
        <taxon>Eukaryota</taxon>
        <taxon>Fungi</taxon>
        <taxon>Dikarya</taxon>
        <taxon>Ascomycota</taxon>
        <taxon>Pezizomycotina</taxon>
        <taxon>Sordariomycetes</taxon>
        <taxon>Hypocreomycetidae</taxon>
        <taxon>Hypocreales</taxon>
        <taxon>Nectriaceae</taxon>
        <taxon>Fusarium</taxon>
        <taxon>Fusarium oxysporum species complex</taxon>
    </lineage>
</organism>
<evidence type="ECO:0000256" key="1">
    <source>
        <dbReference type="SAM" id="MobiDB-lite"/>
    </source>
</evidence>
<feature type="region of interest" description="Disordered" evidence="1">
    <location>
        <begin position="106"/>
        <end position="135"/>
    </location>
</feature>
<reference evidence="2" key="2">
    <citation type="submission" date="2014-03" db="EMBL/GenBank/DDBJ databases">
        <title>The Genome Annotation of Fusarium oxysporum Cotton.</title>
        <authorList>
            <consortium name="The Broad Institute Genomics Platform"/>
            <person name="Ma L.-J."/>
            <person name="Corby-Kistler H."/>
            <person name="Broz K."/>
            <person name="Gale L.R."/>
            <person name="Jonkers W."/>
            <person name="O'Donnell K."/>
            <person name="Ploetz R."/>
            <person name="Steinberg C."/>
            <person name="Schwartz D.C."/>
            <person name="VanEtten H."/>
            <person name="Zhou S."/>
            <person name="Young S.K."/>
            <person name="Zeng Q."/>
            <person name="Gargeya S."/>
            <person name="Fitzgerald M."/>
            <person name="Abouelleil A."/>
            <person name="Alvarado L."/>
            <person name="Chapman S.B."/>
            <person name="Gainer-Dewar J."/>
            <person name="Goldberg J."/>
            <person name="Griggs A."/>
            <person name="Gujja S."/>
            <person name="Hansen M."/>
            <person name="Howarth C."/>
            <person name="Imamovic A."/>
            <person name="Ireland A."/>
            <person name="Larimer J."/>
            <person name="McCowan C."/>
            <person name="Murphy C."/>
            <person name="Pearson M."/>
            <person name="Poon T.W."/>
            <person name="Priest M."/>
            <person name="Roberts A."/>
            <person name="Saif S."/>
            <person name="Shea T."/>
            <person name="Sykes S."/>
            <person name="Wortman J."/>
            <person name="Nusbaum C."/>
            <person name="Birren B."/>
        </authorList>
    </citation>
    <scope>NUCLEOTIDE SEQUENCE</scope>
    <source>
        <strain evidence="2">25433</strain>
    </source>
</reference>
<proteinExistence type="predicted"/>
<dbReference type="EMBL" id="KK035318">
    <property type="protein sequence ID" value="EXM13197.1"/>
    <property type="molecule type" value="Genomic_DNA"/>
</dbReference>
<dbReference type="HOGENOM" id="CLU_2133597_0_0_1"/>
<protein>
    <submittedName>
        <fullName evidence="2">Uncharacterized protein</fullName>
    </submittedName>
</protein>
<sequence length="135" mass="15356">MTALLSAEISFRNVATVNGIVRDATVLQGTQLIYWPRGREHGGRNSWKKEFNRLPQAVLWKQYIRQLKFSQGLSQHVNQNPNELNNKSLCPLGHLHHSPFYSVHLKDSVSDSPRDNTNSNLSDGLNDQLSLNLHE</sequence>
<dbReference type="AlphaFoldDB" id="X0KWP0"/>
<dbReference type="Proteomes" id="UP000030701">
    <property type="component" value="Unassembled WGS sequence"/>
</dbReference>